<dbReference type="AlphaFoldDB" id="A0A2X4WJ67"/>
<gene>
    <name evidence="1" type="primary">gerT</name>
    <name evidence="1" type="ORF">NCTC4824_02104</name>
</gene>
<protein>
    <submittedName>
        <fullName evidence="1">Spore coat protein</fullName>
    </submittedName>
</protein>
<sequence>MIPWGSFPFKDEFKKMAEEMKPGDIQSYVNDMMRKFNISQFPDTQEKSPSTSEDTALGSNVFETFDYVYIRLTLPKEVTLKQLRIFHTSNQAILENIHEEGSRKVIVLPCVVKKKGATAQVKDNILEIKIPKSDDLQFTEISISEKL</sequence>
<keyword evidence="1" id="KW-0167">Capsid protein</keyword>
<evidence type="ECO:0000313" key="2">
    <source>
        <dbReference type="Proteomes" id="UP000249134"/>
    </source>
</evidence>
<dbReference type="Proteomes" id="UP000249134">
    <property type="component" value="Chromosome 1"/>
</dbReference>
<evidence type="ECO:0000313" key="1">
    <source>
        <dbReference type="EMBL" id="SQI57610.1"/>
    </source>
</evidence>
<organism evidence="1 2">
    <name type="scientific">Lederbergia lenta</name>
    <name type="common">Bacillus lentus</name>
    <dbReference type="NCBI Taxonomy" id="1467"/>
    <lineage>
        <taxon>Bacteria</taxon>
        <taxon>Bacillati</taxon>
        <taxon>Bacillota</taxon>
        <taxon>Bacilli</taxon>
        <taxon>Bacillales</taxon>
        <taxon>Bacillaceae</taxon>
        <taxon>Lederbergia</taxon>
    </lineage>
</organism>
<dbReference type="Gene3D" id="2.60.40.790">
    <property type="match status" value="1"/>
</dbReference>
<dbReference type="EMBL" id="LS483476">
    <property type="protein sequence ID" value="SQI57610.1"/>
    <property type="molecule type" value="Genomic_DNA"/>
</dbReference>
<accession>A0A2X4WJ67</accession>
<dbReference type="InterPro" id="IPR008978">
    <property type="entry name" value="HSP20-like_chaperone"/>
</dbReference>
<reference evidence="1 2" key="1">
    <citation type="submission" date="2018-06" db="EMBL/GenBank/DDBJ databases">
        <authorList>
            <consortium name="Pathogen Informatics"/>
            <person name="Doyle S."/>
        </authorList>
    </citation>
    <scope>NUCLEOTIDE SEQUENCE [LARGE SCALE GENOMIC DNA]</scope>
    <source>
        <strain evidence="1 2">NCTC4824</strain>
    </source>
</reference>
<dbReference type="CDD" id="cd06464">
    <property type="entry name" value="ACD_sHsps-like"/>
    <property type="match status" value="1"/>
</dbReference>
<proteinExistence type="predicted"/>
<dbReference type="SUPFAM" id="SSF49764">
    <property type="entry name" value="HSP20-like chaperones"/>
    <property type="match status" value="1"/>
</dbReference>
<name>A0A2X4WJ67_LEDLE</name>
<keyword evidence="1" id="KW-0946">Virion</keyword>
<dbReference type="RefSeq" id="WP_066138187.1">
    <property type="nucleotide sequence ID" value="NZ_CBCSGM010000001.1"/>
</dbReference>
<keyword evidence="2" id="KW-1185">Reference proteome</keyword>
<dbReference type="KEGG" id="blen:NCTC4824_02104"/>